<dbReference type="EMBL" id="MVGT01001376">
    <property type="protein sequence ID" value="OVA12520.1"/>
    <property type="molecule type" value="Genomic_DNA"/>
</dbReference>
<evidence type="ECO:0000256" key="2">
    <source>
        <dbReference type="SAM" id="SignalP"/>
    </source>
</evidence>
<dbReference type="AlphaFoldDB" id="A0A200QPY5"/>
<sequence>MAPFFLTSLILLSLFPISAPVLPSQLVSAAIDILSDSGFVSMSLTLQIVSQNLKFPSPSATIFAPSDAVFLNSGQPGLSVLQYHFSPLKYSLETLKSLPFGTKIPTLSPNQSLIVTTSDGQISLNNVKVNESAIIDVGSLSIFAIEDFFDPSFQVNRGCKNPFSDDSSNSDFDSVIANASAALLSRGFSVMSSFLDLQLPGLKRDTTMNMTIFAPVDEVLEQYSRNFTFSSVFRRHFLPCKLTGTDLFNLDEGATLETFSQGFTIKVTRSGDVLVLNDVPVTAIAPDIYSSDSVVVHGLQQIITIPQSFSLGDDHSDYGD</sequence>
<evidence type="ECO:0000256" key="1">
    <source>
        <dbReference type="ARBA" id="ARBA00007843"/>
    </source>
</evidence>
<keyword evidence="5" id="KW-1185">Reference proteome</keyword>
<feature type="signal peptide" evidence="2">
    <location>
        <begin position="1"/>
        <end position="20"/>
    </location>
</feature>
<feature type="domain" description="FAS1" evidence="3">
    <location>
        <begin position="168"/>
        <end position="303"/>
    </location>
</feature>
<proteinExistence type="inferred from homology"/>
<name>A0A200QPY5_MACCD</name>
<dbReference type="SUPFAM" id="SSF82153">
    <property type="entry name" value="FAS1 domain"/>
    <property type="match status" value="2"/>
</dbReference>
<protein>
    <submittedName>
        <fullName evidence="4">FAS1 domain</fullName>
    </submittedName>
</protein>
<organism evidence="4 5">
    <name type="scientific">Macleaya cordata</name>
    <name type="common">Five-seeded plume-poppy</name>
    <name type="synonym">Bocconia cordata</name>
    <dbReference type="NCBI Taxonomy" id="56857"/>
    <lineage>
        <taxon>Eukaryota</taxon>
        <taxon>Viridiplantae</taxon>
        <taxon>Streptophyta</taxon>
        <taxon>Embryophyta</taxon>
        <taxon>Tracheophyta</taxon>
        <taxon>Spermatophyta</taxon>
        <taxon>Magnoliopsida</taxon>
        <taxon>Ranunculales</taxon>
        <taxon>Papaveraceae</taxon>
        <taxon>Papaveroideae</taxon>
        <taxon>Macleaya</taxon>
    </lineage>
</organism>
<dbReference type="InterPro" id="IPR036378">
    <property type="entry name" value="FAS1_dom_sf"/>
</dbReference>
<dbReference type="Proteomes" id="UP000195402">
    <property type="component" value="Unassembled WGS sequence"/>
</dbReference>
<dbReference type="Gene3D" id="2.30.180.10">
    <property type="entry name" value="FAS1 domain"/>
    <property type="match status" value="2"/>
</dbReference>
<dbReference type="InParanoid" id="A0A200QPY5"/>
<gene>
    <name evidence="4" type="ORF">BVC80_9011g31</name>
</gene>
<dbReference type="OrthoDB" id="1893649at2759"/>
<dbReference type="PANTHER" id="PTHR33985:SF17">
    <property type="entry name" value="FASCICLIN-LIKE ARABINOGALACTAN PROTEIN 20"/>
    <property type="match status" value="1"/>
</dbReference>
<dbReference type="SMART" id="SM00554">
    <property type="entry name" value="FAS1"/>
    <property type="match status" value="2"/>
</dbReference>
<comment type="caution">
    <text evidence="4">The sequence shown here is derived from an EMBL/GenBank/DDBJ whole genome shotgun (WGS) entry which is preliminary data.</text>
</comment>
<dbReference type="PROSITE" id="PS50213">
    <property type="entry name" value="FAS1"/>
    <property type="match status" value="1"/>
</dbReference>
<dbReference type="InterPro" id="IPR000782">
    <property type="entry name" value="FAS1_domain"/>
</dbReference>
<comment type="similarity">
    <text evidence="1">Belongs to the fasciclin-like AGP family.</text>
</comment>
<dbReference type="PANTHER" id="PTHR33985">
    <property type="entry name" value="OS02G0491300 PROTEIN-RELATED"/>
    <property type="match status" value="1"/>
</dbReference>
<dbReference type="OMA" id="FFANMYY"/>
<reference evidence="4 5" key="1">
    <citation type="journal article" date="2017" name="Mol. Plant">
        <title>The Genome of Medicinal Plant Macleaya cordata Provides New Insights into Benzylisoquinoline Alkaloids Metabolism.</title>
        <authorList>
            <person name="Liu X."/>
            <person name="Liu Y."/>
            <person name="Huang P."/>
            <person name="Ma Y."/>
            <person name="Qing Z."/>
            <person name="Tang Q."/>
            <person name="Cao H."/>
            <person name="Cheng P."/>
            <person name="Zheng Y."/>
            <person name="Yuan Z."/>
            <person name="Zhou Y."/>
            <person name="Liu J."/>
            <person name="Tang Z."/>
            <person name="Zhuo Y."/>
            <person name="Zhang Y."/>
            <person name="Yu L."/>
            <person name="Huang J."/>
            <person name="Yang P."/>
            <person name="Peng Q."/>
            <person name="Zhang J."/>
            <person name="Jiang W."/>
            <person name="Zhang Z."/>
            <person name="Lin K."/>
            <person name="Ro D.K."/>
            <person name="Chen X."/>
            <person name="Xiong X."/>
            <person name="Shang Y."/>
            <person name="Huang S."/>
            <person name="Zeng J."/>
        </authorList>
    </citation>
    <scope>NUCLEOTIDE SEQUENCE [LARGE SCALE GENOMIC DNA]</scope>
    <source>
        <strain evidence="5">cv. BLH2017</strain>
        <tissue evidence="4">Root</tissue>
    </source>
</reference>
<dbReference type="InterPro" id="IPR052806">
    <property type="entry name" value="Fasciclin-like_AGP"/>
</dbReference>
<keyword evidence="2" id="KW-0732">Signal</keyword>
<evidence type="ECO:0000313" key="4">
    <source>
        <dbReference type="EMBL" id="OVA12520.1"/>
    </source>
</evidence>
<feature type="chain" id="PRO_5012849157" evidence="2">
    <location>
        <begin position="21"/>
        <end position="320"/>
    </location>
</feature>
<evidence type="ECO:0000313" key="5">
    <source>
        <dbReference type="Proteomes" id="UP000195402"/>
    </source>
</evidence>
<evidence type="ECO:0000259" key="3">
    <source>
        <dbReference type="PROSITE" id="PS50213"/>
    </source>
</evidence>
<dbReference type="Pfam" id="PF02469">
    <property type="entry name" value="Fasciclin"/>
    <property type="match status" value="2"/>
</dbReference>
<accession>A0A200QPY5</accession>